<dbReference type="OrthoDB" id="129434at2759"/>
<comment type="caution">
    <text evidence="1">The sequence shown here is derived from an EMBL/GenBank/DDBJ whole genome shotgun (WGS) entry which is preliminary data.</text>
</comment>
<dbReference type="EMBL" id="NBNE01005275">
    <property type="protein sequence ID" value="OWZ03874.1"/>
    <property type="molecule type" value="Genomic_DNA"/>
</dbReference>
<keyword evidence="2" id="KW-1185">Reference proteome</keyword>
<reference evidence="2" key="1">
    <citation type="submission" date="2017-03" db="EMBL/GenBank/DDBJ databases">
        <title>Phytopthora megakarya and P. palmivora, two closely related causual agents of cacao black pod achieved similar genome size and gene model numbers by different mechanisms.</title>
        <authorList>
            <person name="Ali S."/>
            <person name="Shao J."/>
            <person name="Larry D.J."/>
            <person name="Kronmiller B."/>
            <person name="Shen D."/>
            <person name="Strem M.D."/>
            <person name="Melnick R.L."/>
            <person name="Guiltinan M.J."/>
            <person name="Tyler B.M."/>
            <person name="Meinhardt L.W."/>
            <person name="Bailey B.A."/>
        </authorList>
    </citation>
    <scope>NUCLEOTIDE SEQUENCE [LARGE SCALE GENOMIC DNA]</scope>
    <source>
        <strain evidence="2">zdho120</strain>
    </source>
</reference>
<evidence type="ECO:0000313" key="1">
    <source>
        <dbReference type="EMBL" id="OWZ03874.1"/>
    </source>
</evidence>
<sequence length="156" mass="17272">MVPHGGSSGGCSPLQPNLPLFPAKTSVPSHSAIRVFTAEISPWDPAIMGSIPIIAMIQTTLTKRLPIPSGFVYPARTPFPRTGYRSKMITGANVLALLSTEPWLGLRRNLPTPLKFDHKLHRRANTPLWRIAVSYAGLEEDNLIAYWELTHYLEST</sequence>
<gene>
    <name evidence="1" type="ORF">PHMEG_00024319</name>
</gene>
<organism evidence="1 2">
    <name type="scientific">Phytophthora megakarya</name>
    <dbReference type="NCBI Taxonomy" id="4795"/>
    <lineage>
        <taxon>Eukaryota</taxon>
        <taxon>Sar</taxon>
        <taxon>Stramenopiles</taxon>
        <taxon>Oomycota</taxon>
        <taxon>Peronosporomycetes</taxon>
        <taxon>Peronosporales</taxon>
        <taxon>Peronosporaceae</taxon>
        <taxon>Phytophthora</taxon>
    </lineage>
</organism>
<name>A0A225VFH6_9STRA</name>
<dbReference type="Proteomes" id="UP000198211">
    <property type="component" value="Unassembled WGS sequence"/>
</dbReference>
<accession>A0A225VFH6</accession>
<proteinExistence type="predicted"/>
<evidence type="ECO:0000313" key="2">
    <source>
        <dbReference type="Proteomes" id="UP000198211"/>
    </source>
</evidence>
<protein>
    <submittedName>
        <fullName evidence="1">Uncharacterized protein</fullName>
    </submittedName>
</protein>
<dbReference type="AlphaFoldDB" id="A0A225VFH6"/>